<dbReference type="Pfam" id="PF12545">
    <property type="entry name" value="DUF3739"/>
    <property type="match status" value="1"/>
</dbReference>
<evidence type="ECO:0000313" key="3">
    <source>
        <dbReference type="Proteomes" id="UP001597128"/>
    </source>
</evidence>
<dbReference type="Gene3D" id="2.160.20.10">
    <property type="entry name" value="Single-stranded right-handed beta-helix, Pectin lyase-like"/>
    <property type="match status" value="1"/>
</dbReference>
<comment type="caution">
    <text evidence="2">The sequence shown here is derived from an EMBL/GenBank/DDBJ whole genome shotgun (WGS) entry which is preliminary data.</text>
</comment>
<keyword evidence="3" id="KW-1185">Reference proteome</keyword>
<dbReference type="SUPFAM" id="SSF51126">
    <property type="entry name" value="Pectin lyase-like"/>
    <property type="match status" value="1"/>
</dbReference>
<feature type="domain" description="Filamentous haemagglutinin FhaB/tRNA nuclease CdiA-like TPS" evidence="1">
    <location>
        <begin position="77"/>
        <end position="189"/>
    </location>
</feature>
<organism evidence="2 3">
    <name type="scientific">Methylophilus luteus</name>
    <dbReference type="NCBI Taxonomy" id="640108"/>
    <lineage>
        <taxon>Bacteria</taxon>
        <taxon>Pseudomonadati</taxon>
        <taxon>Pseudomonadota</taxon>
        <taxon>Betaproteobacteria</taxon>
        <taxon>Nitrosomonadales</taxon>
        <taxon>Methylophilaceae</taxon>
        <taxon>Methylophilus</taxon>
    </lineage>
</organism>
<name>A0ABW3F0M9_9PROT</name>
<dbReference type="PANTHER" id="PTHR12338:SF5">
    <property type="entry name" value="ANTIGEN 43-RELATED"/>
    <property type="match status" value="1"/>
</dbReference>
<dbReference type="Pfam" id="PF05860">
    <property type="entry name" value="TPS"/>
    <property type="match status" value="1"/>
</dbReference>
<gene>
    <name evidence="2" type="ORF">ACFQ1Z_00105</name>
</gene>
<dbReference type="InterPro" id="IPR008638">
    <property type="entry name" value="FhaB/CdiA-like_TPS"/>
</dbReference>
<dbReference type="Proteomes" id="UP001597128">
    <property type="component" value="Unassembled WGS sequence"/>
</dbReference>
<dbReference type="PANTHER" id="PTHR12338">
    <property type="entry name" value="AUTOTRANSPORTER"/>
    <property type="match status" value="1"/>
</dbReference>
<dbReference type="SMART" id="SM00912">
    <property type="entry name" value="Haemagg_act"/>
    <property type="match status" value="1"/>
</dbReference>
<dbReference type="RefSeq" id="WP_379054414.1">
    <property type="nucleotide sequence ID" value="NZ_JBHTKB010000001.1"/>
</dbReference>
<dbReference type="InterPro" id="IPR011050">
    <property type="entry name" value="Pectin_lyase_fold/virulence"/>
</dbReference>
<dbReference type="NCBIfam" id="TIGR01901">
    <property type="entry name" value="adhes_NPXG"/>
    <property type="match status" value="1"/>
</dbReference>
<dbReference type="InterPro" id="IPR021026">
    <property type="entry name" value="Filamn_hemagglutn_DUF3739"/>
</dbReference>
<dbReference type="InterPro" id="IPR012334">
    <property type="entry name" value="Pectin_lyas_fold"/>
</dbReference>
<sequence length="3356" mass="343644">MNKLRFKLVFSKRLGMLVPIAEISRTHQKTVTPAAATTATVEPGAQRPFWKISSGSAALLFAGCLSWLSAPVYAIDPNTVPINGVVVSGAGTINPAGNVVDVITRTNNAVIRWDSFNIGSNAAVNFKMPDASSSVLNRVMGNGASIINGTLTANGHVYIANQNGIYFGAGAQVHVGSLTGLTLDNLANNAVEDIYNRGILANPTAPVFSFADVVGVIDVAKGATIETTRGGRVMLLAPSVTNSGLIRTPDGQTILAAGKTVYLSKVDDFAGLLVEVSSGGTATNLGELIVGSGNASLIGLAVNQSGSIKANTTIRANGSVFLKAKQITQFNTPLTDVYGKVTLGEGSETSVTIDKNDSETVKNAQSILKSKVEITGQDIDIEGKIVANSGVVDVLGKSNVGTTSLFLGEHASIDVSGVDANAPMSRNQLAIQLYSQQLNDSPILRGGALFGQTLYLDARKGTGIISQAVINDALLSQERTLAERMVEGGSISLIANSVVAKSGSVLDTSSGTITYAPGNIRESQLFYNGKWINASDAVAGIAYTGINNQYSIESARWGMTRTWNLSDSSGGRLQAGYTEGGNAGSVRVDADELAFQATVLANVTPGTFQRGDYANVSTPLGGKFTLNYAGTGALNLTSNVNLLGDDFTKDSELSTEQKQLSELNTSILSNGVNRLTINAVAAKVNVLDSLTADPKGALAISAVGGINVNKDIHFAGGTIALSSNPVAPTVVAEGVKISTAGLFTNDLPGTPGAMSSPVAIDGGKITISDGLILKDNAKIDASAGAWIANNGQVKMGHGGDVDVTLAQNHLPQGAITSYGMSNGATQTKGGSLTVNLQGPSGNSGVTQVQLGGVNPQAANTLWLSESFFKSGGFSGYVIDNHNLPLGSILVGDAANSVVTIAPQQATRVLVAGARAQSNNANIAALTNVTTLPDYARAPTSIKLNAGDKFTLNSNASIVTDAPTRSGGATGDVTISSKGQMTILGDIIAPSANIQLAVTGQPGNVNLPNAQFDNTLSLFVGSDATISAKATYTAPPSADGTLKNRQLIDAGKISLKTDNGVLILKEGSKIDVSGTSGLVDLPTATGYTRQQVDANAGTISLAARDGMALDGALTGQASGNGAGGTLNITLGGVDAVGTEGNSNDPLYYPAGQRILTVTQQHEVLSSANLPGSSVNNLIDTSNPQKPLTNAVGKGQISQAQITKGGFDNVGLRVDDVVDNANSGIVFANGLKLNVPSALTLDATAISGGANVTASTIVLTNNNSGVLANPVAANQSLSFNADFIDVIGSVAFTNINELHLNSKSDIRLSGIRSKVINTGTLYTPEKLVMDAAQIYPVTQHTYNLNPTGANTSIEIRNSAHAQSQVPMSAQGTLNLNAQQIVQSGTLRAPLGQINLNASDKIVLSPNSITSVSAEGSLIPFAVTTLGGSRLIPDAGSVQSDIVYNGKKITLNSGTIDIQDNAKVDISGGGDTMAYEWIKGIGGSVDILNQKGYYAVLPGLNNQYAPYDFNMQSSSDVALGQAVYLSGGNGLAAGKYTLLPAHYALLPGAFLVRADGATSQPINTSVALVDGSMSMSGYLTKLDNTSRGQYASFNVVNGNVFYNNANSKDYKGPAEYLTTRGNSFFLKQAQTNNQAVAERPLDAGQLSIQASQQLSLNGQISGKSVAGGKGALVDITSNQIQVVSNLGGAAAGVLQLSADQLSNIEADSILLGGTRQFSDGKYVVTTQASQVVVENDADHAVENQELILTAKDSVQLKTGAVIKTTPSTATKGKVELATSGSGALLAVSANNELVLTRTGASASTGDLSIAAGASVASDYSAVLDSTRSFDKSGDVVLAKNGILTLGSQQFALGTNSPVAGTKIDAATLQAYGQLSSLILNSYQQIDLYGALEFGTPQLNLTLNTTGLAHHGVGDVVVNANTLVLKNTLGNSFTPAVGGGAANLVFNTENTTFGKADQGFNIAGFDQVAFNANQQVKFSESGALNVNAANTTLTSGVVTADTGANYALNASGQLQLASNNKPVAETTGLGAKLTVSSQATTLDGKVELLAGQFKAVSTQGNLVVAENANISTRAATVQFDKQTAKTTNAGDINLVSNTGNVEIRQDALVDVSGGDKSGNAGSVQVEAKQGRLLVADGSLKGQAAAGNKTGSVKLDVAQLDNFSGVNQALESGDFNQSRDIRVRNGNVVIAAGDTVTAQTFTLGVDNGNATIAGHINADGNKGGDVAIYANGLVTLANTAQITARGQQANQSVGDLQTGSGGSVLLSSNSLSTTNAVSAATGAVIDTSGYDAAAHEHKGVDGYDGSVTLRGNRGTTGTANTVNVAFNTTAAIKGASEVRVEGTRSYNTPNFNAANMAGMIADTNSFYNANTGAGNYSATQDGTVVKVLPHIEVRSSNSNSTSDMAVGSDVNLSAFGSLLAGRGGSLTLRSNGNLAMNGSLSDGFTNALNTGVMQSNVQTFSYNLIAGADYSAANLTETVNGVGNFSLASNKLIRTGEGDITIAAGNNIQLDANANIYTLGKTVANLDGFTPPPSTGNARNRNNINATGSYVNYGGNITLLAGQDINAVTSGQTVNEWLSRQGSSTADTSWWIRADQFNQGVGALAGGDVNVKAGGNVSNLGLSSATNAQFDTAGANATNQSLVNGGGDINVAVGGNLTNGIYYSGRGAINIDVDGAVQKVGNTGTVVALQDATATINAGTGAVIETVFNPTLWMQNTNVTTAANLTFFNSYTSNSAFSVSSLAGNLSIGQSNPASLNYNTLFNDTNNSLNAVIVNDMAAVHPGIVNATAFSGGMSVNKMILVPSAKGALNLLANQSIVAPISSDARDNPVAQILMSNADASVLSINTPFTGTPSNNLELFGALKTNNALVSSHANTQNMAVIVSKTGDVNLRGTPPGSITSRGVFGLKTAMPAYISAGNNLTLNASLQHNNPYDISVLKAGNDILMEVNQPLAKIEVNGPGDLIVQAGRDINLGNSAGILSRANNVNPNLPANGANIIMLAGVTDDSLDLEGFVDQYINPEGSGPANLKNSEALGEYRAVVNQAVVNFMQKITQKTLTIEEAMPLFLALDSNKQAPLVFDVFSKEMTFAVKDYVQTVDTGRGDALINRLFPSNYSYNGNISMYQSQVVTERAGNVSILLPGGVLNAGVAADITNLPHGIGVVTERGGYINVYADKGFEVNQSKVKSLYGGDLIAWVNNGDIDAGRGSKTAVSIPERIINIDNQGNVVVEVKGVASGSGLATETYDPDGPGGNQTAPTAGSVYLAAPRGALDAGEAGVKSGGDFFGGGQVIVNGNNISASGSSTIPVADTASLGGALAGVSSTAAGATSAMTESLGNQLGNQEVAPKDLPPIVTVKTIRLED</sequence>
<dbReference type="InterPro" id="IPR050909">
    <property type="entry name" value="Bact_Autotransporter_VF"/>
</dbReference>
<dbReference type="InterPro" id="IPR024973">
    <property type="entry name" value="ESPR"/>
</dbReference>
<accession>A0ABW3F0M9</accession>
<protein>
    <submittedName>
        <fullName evidence="2">Filamentous hemagglutinin family protein</fullName>
    </submittedName>
</protein>
<dbReference type="Pfam" id="PF13018">
    <property type="entry name" value="ESPR"/>
    <property type="match status" value="1"/>
</dbReference>
<evidence type="ECO:0000259" key="1">
    <source>
        <dbReference type="SMART" id="SM00912"/>
    </source>
</evidence>
<evidence type="ECO:0000313" key="2">
    <source>
        <dbReference type="EMBL" id="MFD0911934.1"/>
    </source>
</evidence>
<dbReference type="EMBL" id="JBHTKB010000001">
    <property type="protein sequence ID" value="MFD0911934.1"/>
    <property type="molecule type" value="Genomic_DNA"/>
</dbReference>
<reference evidence="3" key="1">
    <citation type="journal article" date="2019" name="Int. J. Syst. Evol. Microbiol.">
        <title>The Global Catalogue of Microorganisms (GCM) 10K type strain sequencing project: providing services to taxonomists for standard genome sequencing and annotation.</title>
        <authorList>
            <consortium name="The Broad Institute Genomics Platform"/>
            <consortium name="The Broad Institute Genome Sequencing Center for Infectious Disease"/>
            <person name="Wu L."/>
            <person name="Ma J."/>
        </authorList>
    </citation>
    <scope>NUCLEOTIDE SEQUENCE [LARGE SCALE GENOMIC DNA]</scope>
    <source>
        <strain evidence="3">CCUG 58412</strain>
    </source>
</reference>
<proteinExistence type="predicted"/>